<dbReference type="GO" id="GO:0004777">
    <property type="term" value="F:succinate-semialdehyde dehydrogenase (NAD+) activity"/>
    <property type="evidence" value="ECO:0007669"/>
    <property type="project" value="TreeGrafter"/>
</dbReference>
<dbReference type="Gene3D" id="3.40.605.10">
    <property type="entry name" value="Aldehyde Dehydrogenase, Chain A, domain 1"/>
    <property type="match status" value="1"/>
</dbReference>
<dbReference type="EMBL" id="CP009215">
    <property type="protein sequence ID" value="AIL96381.1"/>
    <property type="molecule type" value="Genomic_DNA"/>
</dbReference>
<comment type="similarity">
    <text evidence="1">Belongs to the aldehyde dehydrogenase family.</text>
</comment>
<dbReference type="SUPFAM" id="SSF53720">
    <property type="entry name" value="ALDH-like"/>
    <property type="match status" value="1"/>
</dbReference>
<feature type="domain" description="Aldehyde dehydrogenase" evidence="4">
    <location>
        <begin position="4"/>
        <end position="450"/>
    </location>
</feature>
<dbReference type="STRING" id="401472.CUREI_02865"/>
<evidence type="ECO:0000313" key="5">
    <source>
        <dbReference type="EMBL" id="AIL96381.1"/>
    </source>
</evidence>
<sequence>MANQYRVQNPVTNEVVETFDFATDQEIQDILDRSEEAFKTWRTTSYEERAAIVGKAAQLLKERATELAQIAAEEMGKPIPEGEWEMNFSGDILQFYADNAAEHSADKKVDVPGGKAVVRRLPLGTLLGIMPWNYPIYQIARFAGPNLMNGNCIILKHAEITPKSAAAFEQVLKDAGLPDGVYINVYATHDQIETIIADPRVQGVSLTGSERAGKKVAETAGKNLKKVVLELGGTDPYVILDAADVRAAAQEAWDKRVHNAGQACTSNKRIIVMDDIYDQFVDEMVAIAEGYSKGDPANPGENEYFPMSSRQAAETLDDQVKRAVAQGATLRTGGEMDDTSAYYSPAVLTDLPVGSDVYYEEFFGPVAEIYKVSSEAEAVELANNSYQGLGGAVFSDDTDRAIKVADQIETGMIHVNLGQYFSAVLPFGGVKRSGFGRELSVFALDEFVNKQYLYVND</sequence>
<gene>
    <name evidence="5" type="ORF">CUREI_02865</name>
</gene>
<organism evidence="5 6">
    <name type="scientific">Corynebacterium ureicelerivorans</name>
    <dbReference type="NCBI Taxonomy" id="401472"/>
    <lineage>
        <taxon>Bacteria</taxon>
        <taxon>Bacillati</taxon>
        <taxon>Actinomycetota</taxon>
        <taxon>Actinomycetes</taxon>
        <taxon>Mycobacteriales</taxon>
        <taxon>Corynebacteriaceae</taxon>
        <taxon>Corynebacterium</taxon>
    </lineage>
</organism>
<keyword evidence="3" id="KW-0560">Oxidoreductase</keyword>
<evidence type="ECO:0000313" key="6">
    <source>
        <dbReference type="Proteomes" id="UP000028939"/>
    </source>
</evidence>
<reference evidence="5 6" key="1">
    <citation type="submission" date="2014-08" db="EMBL/GenBank/DDBJ databases">
        <title>Complete genome sequence of Corynebacterium ureicelerivorans DSM 45051, a lipophilic and urea-splitting isolate from a blood culture of a septicaemia patient.</title>
        <authorList>
            <person name="Tippelt A."/>
            <person name="Albersmeier A."/>
            <person name="Brinkrolf K."/>
            <person name="Ruckert C."/>
            <person name="Tauch A."/>
        </authorList>
    </citation>
    <scope>NUCLEOTIDE SEQUENCE [LARGE SCALE GENOMIC DNA]</scope>
    <source>
        <strain evidence="5 6">IMMIB RIV-2301</strain>
    </source>
</reference>
<dbReference type="InterPro" id="IPR016162">
    <property type="entry name" value="Ald_DH_N"/>
</dbReference>
<evidence type="ECO:0000256" key="3">
    <source>
        <dbReference type="ARBA" id="ARBA00023002"/>
    </source>
</evidence>
<protein>
    <submittedName>
        <fullName evidence="5">Succinate-semialdehyde dehydrogenase</fullName>
    </submittedName>
</protein>
<dbReference type="PANTHER" id="PTHR43217">
    <property type="entry name" value="SUCCINATE SEMIALDEHYDE DEHYDROGENASE [NAD(P)+] SAD"/>
    <property type="match status" value="1"/>
</dbReference>
<dbReference type="GO" id="GO:0004030">
    <property type="term" value="F:aldehyde dehydrogenase [NAD(P)+] activity"/>
    <property type="evidence" value="ECO:0007669"/>
    <property type="project" value="InterPro"/>
</dbReference>
<name>A0A077HIV4_9CORY</name>
<dbReference type="InterPro" id="IPR044148">
    <property type="entry name" value="ALDH_GabD1-like"/>
</dbReference>
<evidence type="ECO:0000256" key="1">
    <source>
        <dbReference type="ARBA" id="ARBA00009986"/>
    </source>
</evidence>
<dbReference type="InterPro" id="IPR016163">
    <property type="entry name" value="Ald_DH_C"/>
</dbReference>
<dbReference type="CDD" id="cd07100">
    <property type="entry name" value="ALDH_SSADH1_GabD1"/>
    <property type="match status" value="1"/>
</dbReference>
<dbReference type="Gene3D" id="3.40.309.10">
    <property type="entry name" value="Aldehyde Dehydrogenase, Chain A, domain 2"/>
    <property type="match status" value="1"/>
</dbReference>
<keyword evidence="6" id="KW-1185">Reference proteome</keyword>
<dbReference type="Pfam" id="PF00171">
    <property type="entry name" value="Aldedh"/>
    <property type="match status" value="1"/>
</dbReference>
<accession>A0A077HIV4</accession>
<evidence type="ECO:0000256" key="2">
    <source>
        <dbReference type="ARBA" id="ARBA00022857"/>
    </source>
</evidence>
<dbReference type="FunFam" id="3.40.605.10:FF:000012">
    <property type="entry name" value="NAD-dependent succinate-semialdehyde dehydrogenase"/>
    <property type="match status" value="1"/>
</dbReference>
<dbReference type="KEGG" id="cuv:CUREI_02865"/>
<dbReference type="HOGENOM" id="CLU_005391_1_0_11"/>
<keyword evidence="2" id="KW-0521">NADP</keyword>
<dbReference type="InterPro" id="IPR047110">
    <property type="entry name" value="GABD/Sad-like"/>
</dbReference>
<dbReference type="AlphaFoldDB" id="A0A077HIV4"/>
<dbReference type="RefSeq" id="WP_038610153.1">
    <property type="nucleotide sequence ID" value="NZ_CP009215.1"/>
</dbReference>
<dbReference type="PANTHER" id="PTHR43217:SF2">
    <property type="entry name" value="SUCCINATE-SEMIALDEHYDE DEHYDROGENASE [NADP(+)]"/>
    <property type="match status" value="1"/>
</dbReference>
<evidence type="ECO:0000259" key="4">
    <source>
        <dbReference type="Pfam" id="PF00171"/>
    </source>
</evidence>
<proteinExistence type="inferred from homology"/>
<dbReference type="InterPro" id="IPR016161">
    <property type="entry name" value="Ald_DH/histidinol_DH"/>
</dbReference>
<dbReference type="Proteomes" id="UP000028939">
    <property type="component" value="Chromosome"/>
</dbReference>
<dbReference type="InterPro" id="IPR015590">
    <property type="entry name" value="Aldehyde_DH_dom"/>
</dbReference>
<dbReference type="OrthoDB" id="6882680at2"/>